<dbReference type="Pfam" id="PF00950">
    <property type="entry name" value="ABC-3"/>
    <property type="match status" value="1"/>
</dbReference>
<dbReference type="RefSeq" id="WP_045916889.1">
    <property type="nucleotide sequence ID" value="NZ_LAOA01000018.1"/>
</dbReference>
<dbReference type="Gene3D" id="1.10.3470.10">
    <property type="entry name" value="ABC transporter involved in vitamin B12 uptake, BtuC"/>
    <property type="match status" value="1"/>
</dbReference>
<keyword evidence="9 14" id="KW-1133">Transmembrane helix</keyword>
<feature type="transmembrane region" description="Helical" evidence="14">
    <location>
        <begin position="126"/>
        <end position="150"/>
    </location>
</feature>
<sequence length="262" mass="28500">MTTLIINLVIATVLISILLASLGCIILWQRYTSFSDGLVHSCVLAGSMVAIFNLPTLISAFLVALIYSGAIFFFSNNNYNKSTVVFIVSNGMLALSAILSTIVPGAPTVSSLLFGGELWLINSTDIIILFILVLIIGALIYTNFKAIILMSLNKELAVVILERHPRVIEMMFLVILSTTIIVTIKIFGGLFLTAWLVIPAATARIISNSAAKMIIYSNLLSVMFNLIGIGVSIYLDTPTTATMVFTNFLAFVVIFIIFKKSD</sequence>
<evidence type="ECO:0000256" key="1">
    <source>
        <dbReference type="ARBA" id="ARBA00002313"/>
    </source>
</evidence>
<dbReference type="PATRIC" id="fig|1359175.3.peg.1091"/>
<evidence type="ECO:0000256" key="6">
    <source>
        <dbReference type="ARBA" id="ARBA00022692"/>
    </source>
</evidence>
<evidence type="ECO:0000256" key="7">
    <source>
        <dbReference type="ARBA" id="ARBA00022833"/>
    </source>
</evidence>
<comment type="caution">
    <text evidence="15">The sequence shown here is derived from an EMBL/GenBank/DDBJ whole genome shotgun (WGS) entry which is preliminary data.</text>
</comment>
<dbReference type="EMBL" id="LAOA01000018">
    <property type="protein sequence ID" value="KJV76590.1"/>
    <property type="molecule type" value="Genomic_DNA"/>
</dbReference>
<dbReference type="InterPro" id="IPR037294">
    <property type="entry name" value="ABC_BtuC-like"/>
</dbReference>
<dbReference type="Proteomes" id="UP000033671">
    <property type="component" value="Unassembled WGS sequence"/>
</dbReference>
<evidence type="ECO:0000256" key="3">
    <source>
        <dbReference type="ARBA" id="ARBA00008034"/>
    </source>
</evidence>
<name>A0A0F3P8D9_ORITS</name>
<accession>A0A0F3P8D9</accession>
<feature type="transmembrane region" description="Helical" evidence="14">
    <location>
        <begin position="241"/>
        <end position="258"/>
    </location>
</feature>
<keyword evidence="5" id="KW-1003">Cell membrane</keyword>
<keyword evidence="4 13" id="KW-0813">Transport</keyword>
<keyword evidence="7" id="KW-0862">Zinc</keyword>
<evidence type="ECO:0000256" key="8">
    <source>
        <dbReference type="ARBA" id="ARBA00022906"/>
    </source>
</evidence>
<gene>
    <name evidence="15" type="ORF">OTSTA716_0702</name>
</gene>
<dbReference type="GO" id="GO:0010043">
    <property type="term" value="P:response to zinc ion"/>
    <property type="evidence" value="ECO:0007669"/>
    <property type="project" value="TreeGrafter"/>
</dbReference>
<comment type="function">
    <text evidence="1">Involved in the high-affinity zinc uptake transport system.</text>
</comment>
<evidence type="ECO:0000256" key="14">
    <source>
        <dbReference type="SAM" id="Phobius"/>
    </source>
</evidence>
<feature type="transmembrane region" description="Helical" evidence="14">
    <location>
        <begin position="170"/>
        <end position="201"/>
    </location>
</feature>
<evidence type="ECO:0000313" key="15">
    <source>
        <dbReference type="EMBL" id="KJV76590.1"/>
    </source>
</evidence>
<reference evidence="15 16" key="1">
    <citation type="submission" date="2015-01" db="EMBL/GenBank/DDBJ databases">
        <title>Genome Sequencing of Rickettsiales.</title>
        <authorList>
            <person name="Daugherty S.C."/>
            <person name="Su Q."/>
            <person name="Abolude K."/>
            <person name="Beier-Sexton M."/>
            <person name="Carlyon J.A."/>
            <person name="Carter R."/>
            <person name="Day N.P."/>
            <person name="Dumler S.J."/>
            <person name="Dyachenko V."/>
            <person name="Godinez A."/>
            <person name="Kurtti T.J."/>
            <person name="Lichay M."/>
            <person name="Mullins K.E."/>
            <person name="Ott S."/>
            <person name="Pappas-Brown V."/>
            <person name="Paris D.H."/>
            <person name="Patel P."/>
            <person name="Richards A.L."/>
            <person name="Sadzewicz L."/>
            <person name="Sears K."/>
            <person name="Seidman D."/>
            <person name="Sengamalay N."/>
            <person name="Stenos J."/>
            <person name="Tallon L.J."/>
            <person name="Vincent G."/>
            <person name="Fraser C.M."/>
            <person name="Munderloh U."/>
            <person name="Dunning-Hotopp J.C."/>
        </authorList>
    </citation>
    <scope>NUCLEOTIDE SEQUENCE [LARGE SCALE GENOMIC DNA]</scope>
    <source>
        <strain evidence="15 16">TA716</strain>
    </source>
</reference>
<dbReference type="GO" id="GO:0043190">
    <property type="term" value="C:ATP-binding cassette (ABC) transporter complex"/>
    <property type="evidence" value="ECO:0007669"/>
    <property type="project" value="InterPro"/>
</dbReference>
<evidence type="ECO:0000313" key="16">
    <source>
        <dbReference type="Proteomes" id="UP000033671"/>
    </source>
</evidence>
<evidence type="ECO:0000256" key="9">
    <source>
        <dbReference type="ARBA" id="ARBA00022989"/>
    </source>
</evidence>
<dbReference type="SUPFAM" id="SSF81345">
    <property type="entry name" value="ABC transporter involved in vitamin B12 uptake, BtuC"/>
    <property type="match status" value="1"/>
</dbReference>
<protein>
    <recommendedName>
        <fullName evidence="12">High-affinity zinc uptake system membrane protein ZnuB</fullName>
    </recommendedName>
</protein>
<keyword evidence="11 14" id="KW-0472">Membrane</keyword>
<keyword evidence="8" id="KW-0864">Zinc transport</keyword>
<evidence type="ECO:0000256" key="2">
    <source>
        <dbReference type="ARBA" id="ARBA00004651"/>
    </source>
</evidence>
<evidence type="ECO:0000256" key="13">
    <source>
        <dbReference type="RuleBase" id="RU003943"/>
    </source>
</evidence>
<keyword evidence="10" id="KW-0406">Ion transport</keyword>
<keyword evidence="6 13" id="KW-0812">Transmembrane</keyword>
<evidence type="ECO:0000256" key="10">
    <source>
        <dbReference type="ARBA" id="ARBA00023065"/>
    </source>
</evidence>
<dbReference type="PANTHER" id="PTHR30477">
    <property type="entry name" value="ABC-TRANSPORTER METAL-BINDING PROTEIN"/>
    <property type="match status" value="1"/>
</dbReference>
<feature type="transmembrane region" description="Helical" evidence="14">
    <location>
        <begin position="93"/>
        <end position="114"/>
    </location>
</feature>
<organism evidence="15 16">
    <name type="scientific">Orientia tsutsugamushi str. TA716</name>
    <dbReference type="NCBI Taxonomy" id="1359175"/>
    <lineage>
        <taxon>Bacteria</taxon>
        <taxon>Pseudomonadati</taxon>
        <taxon>Pseudomonadota</taxon>
        <taxon>Alphaproteobacteria</taxon>
        <taxon>Rickettsiales</taxon>
        <taxon>Rickettsiaceae</taxon>
        <taxon>Rickettsieae</taxon>
        <taxon>Orientia</taxon>
    </lineage>
</organism>
<dbReference type="GO" id="GO:0055085">
    <property type="term" value="P:transmembrane transport"/>
    <property type="evidence" value="ECO:0007669"/>
    <property type="project" value="InterPro"/>
</dbReference>
<evidence type="ECO:0000256" key="5">
    <source>
        <dbReference type="ARBA" id="ARBA00022475"/>
    </source>
</evidence>
<proteinExistence type="inferred from homology"/>
<comment type="similarity">
    <text evidence="3 13">Belongs to the ABC-3 integral membrane protein family.</text>
</comment>
<comment type="subcellular location">
    <subcellularLocation>
        <location evidence="2 13">Cell membrane</location>
        <topology evidence="2 13">Multi-pass membrane protein</topology>
    </subcellularLocation>
</comment>
<evidence type="ECO:0000256" key="12">
    <source>
        <dbReference type="ARBA" id="ARBA00040080"/>
    </source>
</evidence>
<dbReference type="InterPro" id="IPR001626">
    <property type="entry name" value="ABC_TroCD"/>
</dbReference>
<dbReference type="PANTHER" id="PTHR30477:SF23">
    <property type="entry name" value="HIGH-AFFINITY ZINC UPTAKE SYSTEM MEMBRANE PROTEIN ZNUB"/>
    <property type="match status" value="1"/>
</dbReference>
<dbReference type="GO" id="GO:0006829">
    <property type="term" value="P:zinc ion transport"/>
    <property type="evidence" value="ECO:0007669"/>
    <property type="project" value="UniProtKB-KW"/>
</dbReference>
<feature type="transmembrane region" description="Helical" evidence="14">
    <location>
        <begin position="6"/>
        <end position="28"/>
    </location>
</feature>
<evidence type="ECO:0000256" key="11">
    <source>
        <dbReference type="ARBA" id="ARBA00023136"/>
    </source>
</evidence>
<evidence type="ECO:0000256" key="4">
    <source>
        <dbReference type="ARBA" id="ARBA00022448"/>
    </source>
</evidence>
<feature type="transmembrane region" description="Helical" evidence="14">
    <location>
        <begin position="49"/>
        <end position="73"/>
    </location>
</feature>
<feature type="transmembrane region" description="Helical" evidence="14">
    <location>
        <begin position="213"/>
        <end position="235"/>
    </location>
</feature>
<dbReference type="AlphaFoldDB" id="A0A0F3P8D9"/>